<dbReference type="InterPro" id="IPR011705">
    <property type="entry name" value="BACK"/>
</dbReference>
<evidence type="ECO:0000313" key="3">
    <source>
        <dbReference type="Proteomes" id="UP000008792"/>
    </source>
</evidence>
<accession>B4LSN7</accession>
<dbReference type="InterPro" id="IPR031750">
    <property type="entry name" value="DUF4734"/>
</dbReference>
<dbReference type="AlphaFoldDB" id="B4LSN7"/>
<reference evidence="2 3" key="1">
    <citation type="journal article" date="2007" name="Nature">
        <title>Evolution of genes and genomes on the Drosophila phylogeny.</title>
        <authorList>
            <consortium name="Drosophila 12 Genomes Consortium"/>
            <person name="Clark A.G."/>
            <person name="Eisen M.B."/>
            <person name="Smith D.R."/>
            <person name="Bergman C.M."/>
            <person name="Oliver B."/>
            <person name="Markow T.A."/>
            <person name="Kaufman T.C."/>
            <person name="Kellis M."/>
            <person name="Gelbart W."/>
            <person name="Iyer V.N."/>
            <person name="Pollard D.A."/>
            <person name="Sackton T.B."/>
            <person name="Larracuente A.M."/>
            <person name="Singh N.D."/>
            <person name="Abad J.P."/>
            <person name="Abt D.N."/>
            <person name="Adryan B."/>
            <person name="Aguade M."/>
            <person name="Akashi H."/>
            <person name="Anderson W.W."/>
            <person name="Aquadro C.F."/>
            <person name="Ardell D.H."/>
            <person name="Arguello R."/>
            <person name="Artieri C.G."/>
            <person name="Barbash D.A."/>
            <person name="Barker D."/>
            <person name="Barsanti P."/>
            <person name="Batterham P."/>
            <person name="Batzoglou S."/>
            <person name="Begun D."/>
            <person name="Bhutkar A."/>
            <person name="Blanco E."/>
            <person name="Bosak S.A."/>
            <person name="Bradley R.K."/>
            <person name="Brand A.D."/>
            <person name="Brent M.R."/>
            <person name="Brooks A.N."/>
            <person name="Brown R.H."/>
            <person name="Butlin R.K."/>
            <person name="Caggese C."/>
            <person name="Calvi B.R."/>
            <person name="Bernardo de Carvalho A."/>
            <person name="Caspi A."/>
            <person name="Castrezana S."/>
            <person name="Celniker S.E."/>
            <person name="Chang J.L."/>
            <person name="Chapple C."/>
            <person name="Chatterji S."/>
            <person name="Chinwalla A."/>
            <person name="Civetta A."/>
            <person name="Clifton S.W."/>
            <person name="Comeron J.M."/>
            <person name="Costello J.C."/>
            <person name="Coyne J.A."/>
            <person name="Daub J."/>
            <person name="David R.G."/>
            <person name="Delcher A.L."/>
            <person name="Delehaunty K."/>
            <person name="Do C.B."/>
            <person name="Ebling H."/>
            <person name="Edwards K."/>
            <person name="Eickbush T."/>
            <person name="Evans J.D."/>
            <person name="Filipski A."/>
            <person name="Findeiss S."/>
            <person name="Freyhult E."/>
            <person name="Fulton L."/>
            <person name="Fulton R."/>
            <person name="Garcia A.C."/>
            <person name="Gardiner A."/>
            <person name="Garfield D.A."/>
            <person name="Garvin B.E."/>
            <person name="Gibson G."/>
            <person name="Gilbert D."/>
            <person name="Gnerre S."/>
            <person name="Godfrey J."/>
            <person name="Good R."/>
            <person name="Gotea V."/>
            <person name="Gravely B."/>
            <person name="Greenberg A.J."/>
            <person name="Griffiths-Jones S."/>
            <person name="Gross S."/>
            <person name="Guigo R."/>
            <person name="Gustafson E.A."/>
            <person name="Haerty W."/>
            <person name="Hahn M.W."/>
            <person name="Halligan D.L."/>
            <person name="Halpern A.L."/>
            <person name="Halter G.M."/>
            <person name="Han M.V."/>
            <person name="Heger A."/>
            <person name="Hillier L."/>
            <person name="Hinrichs A.S."/>
            <person name="Holmes I."/>
            <person name="Hoskins R.A."/>
            <person name="Hubisz M.J."/>
            <person name="Hultmark D."/>
            <person name="Huntley M.A."/>
            <person name="Jaffe D.B."/>
            <person name="Jagadeeshan S."/>
            <person name="Jeck W.R."/>
            <person name="Johnson J."/>
            <person name="Jones C.D."/>
            <person name="Jordan W.C."/>
            <person name="Karpen G.H."/>
            <person name="Kataoka E."/>
            <person name="Keightley P.D."/>
            <person name="Kheradpour P."/>
            <person name="Kirkness E.F."/>
            <person name="Koerich L.B."/>
            <person name="Kristiansen K."/>
            <person name="Kudrna D."/>
            <person name="Kulathinal R.J."/>
            <person name="Kumar S."/>
            <person name="Kwok R."/>
            <person name="Lander E."/>
            <person name="Langley C.H."/>
            <person name="Lapoint R."/>
            <person name="Lazzaro B.P."/>
            <person name="Lee S.J."/>
            <person name="Levesque L."/>
            <person name="Li R."/>
            <person name="Lin C.F."/>
            <person name="Lin M.F."/>
            <person name="Lindblad-Toh K."/>
            <person name="Llopart A."/>
            <person name="Long M."/>
            <person name="Low L."/>
            <person name="Lozovsky E."/>
            <person name="Lu J."/>
            <person name="Luo M."/>
            <person name="Machado C.A."/>
            <person name="Makalowski W."/>
            <person name="Marzo M."/>
            <person name="Matsuda M."/>
            <person name="Matzkin L."/>
            <person name="McAllister B."/>
            <person name="McBride C.S."/>
            <person name="McKernan B."/>
            <person name="McKernan K."/>
            <person name="Mendez-Lago M."/>
            <person name="Minx P."/>
            <person name="Mollenhauer M.U."/>
            <person name="Montooth K."/>
            <person name="Mount S.M."/>
            <person name="Mu X."/>
            <person name="Myers E."/>
            <person name="Negre B."/>
            <person name="Newfeld S."/>
            <person name="Nielsen R."/>
            <person name="Noor M.A."/>
            <person name="O'Grady P."/>
            <person name="Pachter L."/>
            <person name="Papaceit M."/>
            <person name="Parisi M.J."/>
            <person name="Parisi M."/>
            <person name="Parts L."/>
            <person name="Pedersen J.S."/>
            <person name="Pesole G."/>
            <person name="Phillippy A.M."/>
            <person name="Ponting C.P."/>
            <person name="Pop M."/>
            <person name="Porcelli D."/>
            <person name="Powell J.R."/>
            <person name="Prohaska S."/>
            <person name="Pruitt K."/>
            <person name="Puig M."/>
            <person name="Quesneville H."/>
            <person name="Ram K.R."/>
            <person name="Rand D."/>
            <person name="Rasmussen M.D."/>
            <person name="Reed L.K."/>
            <person name="Reenan R."/>
            <person name="Reily A."/>
            <person name="Remington K.A."/>
            <person name="Rieger T.T."/>
            <person name="Ritchie M.G."/>
            <person name="Robin C."/>
            <person name="Rogers Y.H."/>
            <person name="Rohde C."/>
            <person name="Rozas J."/>
            <person name="Rubenfield M.J."/>
            <person name="Ruiz A."/>
            <person name="Russo S."/>
            <person name="Salzberg S.L."/>
            <person name="Sanchez-Gracia A."/>
            <person name="Saranga D.J."/>
            <person name="Sato H."/>
            <person name="Schaeffer S.W."/>
            <person name="Schatz M.C."/>
            <person name="Schlenke T."/>
            <person name="Schwartz R."/>
            <person name="Segarra C."/>
            <person name="Singh R.S."/>
            <person name="Sirot L."/>
            <person name="Sirota M."/>
            <person name="Sisneros N.B."/>
            <person name="Smith C.D."/>
            <person name="Smith T.F."/>
            <person name="Spieth J."/>
            <person name="Stage D.E."/>
            <person name="Stark A."/>
            <person name="Stephan W."/>
            <person name="Strausberg R.L."/>
            <person name="Strempel S."/>
            <person name="Sturgill D."/>
            <person name="Sutton G."/>
            <person name="Sutton G.G."/>
            <person name="Tao W."/>
            <person name="Teichmann S."/>
            <person name="Tobari Y.N."/>
            <person name="Tomimura Y."/>
            <person name="Tsolas J.M."/>
            <person name="Valente V.L."/>
            <person name="Venter E."/>
            <person name="Venter J.C."/>
            <person name="Vicario S."/>
            <person name="Vieira F.G."/>
            <person name="Vilella A.J."/>
            <person name="Villasante A."/>
            <person name="Walenz B."/>
            <person name="Wang J."/>
            <person name="Wasserman M."/>
            <person name="Watts T."/>
            <person name="Wilson D."/>
            <person name="Wilson R.K."/>
            <person name="Wing R.A."/>
            <person name="Wolfner M.F."/>
            <person name="Wong A."/>
            <person name="Wong G.K."/>
            <person name="Wu C.I."/>
            <person name="Wu G."/>
            <person name="Yamamoto D."/>
            <person name="Yang H.P."/>
            <person name="Yang S.P."/>
            <person name="Yorke J.A."/>
            <person name="Yoshida K."/>
            <person name="Zdobnov E."/>
            <person name="Zhang P."/>
            <person name="Zhang Y."/>
            <person name="Zimin A.V."/>
            <person name="Baldwin J."/>
            <person name="Abdouelleil A."/>
            <person name="Abdulkadir J."/>
            <person name="Abebe A."/>
            <person name="Abera B."/>
            <person name="Abreu J."/>
            <person name="Acer S.C."/>
            <person name="Aftuck L."/>
            <person name="Alexander A."/>
            <person name="An P."/>
            <person name="Anderson E."/>
            <person name="Anderson S."/>
            <person name="Arachi H."/>
            <person name="Azer M."/>
            <person name="Bachantsang P."/>
            <person name="Barry A."/>
            <person name="Bayul T."/>
            <person name="Berlin A."/>
            <person name="Bessette D."/>
            <person name="Bloom T."/>
            <person name="Blye J."/>
            <person name="Boguslavskiy L."/>
            <person name="Bonnet C."/>
            <person name="Boukhgalter B."/>
            <person name="Bourzgui I."/>
            <person name="Brown A."/>
            <person name="Cahill P."/>
            <person name="Channer S."/>
            <person name="Cheshatsang Y."/>
            <person name="Chuda L."/>
            <person name="Citroen M."/>
            <person name="Collymore A."/>
            <person name="Cooke P."/>
            <person name="Costello M."/>
            <person name="D'Aco K."/>
            <person name="Daza R."/>
            <person name="De Haan G."/>
            <person name="DeGray S."/>
            <person name="DeMaso C."/>
            <person name="Dhargay N."/>
            <person name="Dooley K."/>
            <person name="Dooley E."/>
            <person name="Doricent M."/>
            <person name="Dorje P."/>
            <person name="Dorjee K."/>
            <person name="Dupes A."/>
            <person name="Elong R."/>
            <person name="Falk J."/>
            <person name="Farina A."/>
            <person name="Faro S."/>
            <person name="Ferguson D."/>
            <person name="Fisher S."/>
            <person name="Foley C.D."/>
            <person name="Franke A."/>
            <person name="Friedrich D."/>
            <person name="Gadbois L."/>
            <person name="Gearin G."/>
            <person name="Gearin C.R."/>
            <person name="Giannoukos G."/>
            <person name="Goode T."/>
            <person name="Graham J."/>
            <person name="Grandbois E."/>
            <person name="Grewal S."/>
            <person name="Gyaltsen K."/>
            <person name="Hafez N."/>
            <person name="Hagos B."/>
            <person name="Hall J."/>
            <person name="Henson C."/>
            <person name="Hollinger A."/>
            <person name="Honan T."/>
            <person name="Huard M.D."/>
            <person name="Hughes L."/>
            <person name="Hurhula B."/>
            <person name="Husby M.E."/>
            <person name="Kamat A."/>
            <person name="Kanga B."/>
            <person name="Kashin S."/>
            <person name="Khazanovich D."/>
            <person name="Kisner P."/>
            <person name="Lance K."/>
            <person name="Lara M."/>
            <person name="Lee W."/>
            <person name="Lennon N."/>
            <person name="Letendre F."/>
            <person name="LeVine R."/>
            <person name="Lipovsky A."/>
            <person name="Liu X."/>
            <person name="Liu J."/>
            <person name="Liu S."/>
            <person name="Lokyitsang T."/>
            <person name="Lokyitsang Y."/>
            <person name="Lubonja R."/>
            <person name="Lui A."/>
            <person name="MacDonald P."/>
            <person name="Magnisalis V."/>
            <person name="Maru K."/>
            <person name="Matthews C."/>
            <person name="McCusker W."/>
            <person name="McDonough S."/>
            <person name="Mehta T."/>
            <person name="Meldrim J."/>
            <person name="Meneus L."/>
            <person name="Mihai O."/>
            <person name="Mihalev A."/>
            <person name="Mihova T."/>
            <person name="Mittelman R."/>
            <person name="Mlenga V."/>
            <person name="Montmayeur A."/>
            <person name="Mulrain L."/>
            <person name="Navidi A."/>
            <person name="Naylor J."/>
            <person name="Negash T."/>
            <person name="Nguyen T."/>
            <person name="Nguyen N."/>
            <person name="Nicol R."/>
            <person name="Norbu C."/>
            <person name="Norbu N."/>
            <person name="Novod N."/>
            <person name="O'Neill B."/>
            <person name="Osman S."/>
            <person name="Markiewicz E."/>
            <person name="Oyono O.L."/>
            <person name="Patti C."/>
            <person name="Phunkhang P."/>
            <person name="Pierre F."/>
            <person name="Priest M."/>
            <person name="Raghuraman S."/>
            <person name="Rege F."/>
            <person name="Reyes R."/>
            <person name="Rise C."/>
            <person name="Rogov P."/>
            <person name="Ross K."/>
            <person name="Ryan E."/>
            <person name="Settipalli S."/>
            <person name="Shea T."/>
            <person name="Sherpa N."/>
            <person name="Shi L."/>
            <person name="Shih D."/>
            <person name="Sparrow T."/>
            <person name="Spaulding J."/>
            <person name="Stalker J."/>
            <person name="Stange-Thomann N."/>
            <person name="Stavropoulos S."/>
            <person name="Stone C."/>
            <person name="Strader C."/>
            <person name="Tesfaye S."/>
            <person name="Thomson T."/>
            <person name="Thoulutsang Y."/>
            <person name="Thoulutsang D."/>
            <person name="Topham K."/>
            <person name="Topping I."/>
            <person name="Tsamla T."/>
            <person name="Vassiliev H."/>
            <person name="Vo A."/>
            <person name="Wangchuk T."/>
            <person name="Wangdi T."/>
            <person name="Weiand M."/>
            <person name="Wilkinson J."/>
            <person name="Wilson A."/>
            <person name="Yadav S."/>
            <person name="Young G."/>
            <person name="Yu Q."/>
            <person name="Zembek L."/>
            <person name="Zhong D."/>
            <person name="Zimmer A."/>
            <person name="Zwirko Z."/>
            <person name="Jaffe D.B."/>
            <person name="Alvarez P."/>
            <person name="Brockman W."/>
            <person name="Butler J."/>
            <person name="Chin C."/>
            <person name="Gnerre S."/>
            <person name="Grabherr M."/>
            <person name="Kleber M."/>
            <person name="Mauceli E."/>
            <person name="MacCallum I."/>
        </authorList>
    </citation>
    <scope>NUCLEOTIDE SEQUENCE [LARGE SCALE GENOMIC DNA]</scope>
    <source>
        <strain evidence="3">Tucson 15010-1051.87</strain>
    </source>
</reference>
<dbReference type="FunCoup" id="B4LSN7">
    <property type="interactions" value="21"/>
</dbReference>
<dbReference type="Gene3D" id="1.25.40.420">
    <property type="match status" value="1"/>
</dbReference>
<dbReference type="PANTHER" id="PTHR22667">
    <property type="entry name" value="AT01380P-RELATED"/>
    <property type="match status" value="1"/>
</dbReference>
<feature type="domain" description="BACK" evidence="1">
    <location>
        <begin position="314"/>
        <end position="415"/>
    </location>
</feature>
<dbReference type="InParanoid" id="B4LSN7"/>
<keyword evidence="3" id="KW-1185">Reference proteome</keyword>
<name>B4LSN7_DROVI</name>
<gene>
    <name evidence="2" type="primary">Dvir\GJ11205</name>
    <name evidence="2" type="ORF">Dvir_GJ11205</name>
</gene>
<evidence type="ECO:0000313" key="2">
    <source>
        <dbReference type="EMBL" id="EDW63776.2"/>
    </source>
</evidence>
<dbReference type="HOGENOM" id="CLU_037062_0_0_1"/>
<dbReference type="KEGG" id="dvi:6627968"/>
<dbReference type="EMBL" id="CH940649">
    <property type="protein sequence ID" value="EDW63776.2"/>
    <property type="molecule type" value="Genomic_DNA"/>
</dbReference>
<dbReference type="Proteomes" id="UP000008792">
    <property type="component" value="Unassembled WGS sequence"/>
</dbReference>
<dbReference type="Pfam" id="PF15881">
    <property type="entry name" value="DUF4734"/>
    <property type="match status" value="1"/>
</dbReference>
<proteinExistence type="predicted"/>
<dbReference type="PANTHER" id="PTHR22667:SF0">
    <property type="entry name" value="AT01380P-RELATED"/>
    <property type="match status" value="1"/>
</dbReference>
<dbReference type="STRING" id="7244.B4LSN7"/>
<protein>
    <recommendedName>
        <fullName evidence="1">BACK domain-containing protein</fullName>
    </recommendedName>
</protein>
<evidence type="ECO:0000259" key="1">
    <source>
        <dbReference type="SMART" id="SM00875"/>
    </source>
</evidence>
<dbReference type="OrthoDB" id="6350321at2759"/>
<organism evidence="2 3">
    <name type="scientific">Drosophila virilis</name>
    <name type="common">Fruit fly</name>
    <dbReference type="NCBI Taxonomy" id="7244"/>
    <lineage>
        <taxon>Eukaryota</taxon>
        <taxon>Metazoa</taxon>
        <taxon>Ecdysozoa</taxon>
        <taxon>Arthropoda</taxon>
        <taxon>Hexapoda</taxon>
        <taxon>Insecta</taxon>
        <taxon>Pterygota</taxon>
        <taxon>Neoptera</taxon>
        <taxon>Endopterygota</taxon>
        <taxon>Diptera</taxon>
        <taxon>Brachycera</taxon>
        <taxon>Muscomorpha</taxon>
        <taxon>Ephydroidea</taxon>
        <taxon>Drosophilidae</taxon>
        <taxon>Drosophila</taxon>
    </lineage>
</organism>
<sequence>MAQKNKPSFIMPRKQELHVSFPRIMSEVRQCEDERMMNSSHDYDTLFLPHWMHKQFIENGAAPDQAFWNQSIRRDSRNNMKRKTSSSMKPHLLLLQSSSEASQEDQTAKEPHDPLMGFHNKYFPSTSFLNWSKLHSKAAQMHAKTRELVPYQQATVDLAQAIGMMQNITVHDFETIWQPVKFSSRISIAKHMSNVEDRRLELLMIAVRNFWFDNLELKIGNEFMHVDRYLFCHYMKAFHDHSNCFLELPSHKVSLNLMVRLYNWIIKDHNELALGSNFLLMYMMAKFLDVRYLLEQYWYAFSIPGNKGIWEAEAFHAYLPSRQLQCGDLMSIFLARIRKCFLPLVSSFEFLNLSANEVIYLLKMDMICVNSEDEMFFAAIRWLEHDWQNREQYLVHVMATLRFRMLSPWLQRSIAYQPENEQIRKVGSNNIVKAMLWQACLFGEAACAYKENPDCHDNVIVGKYSQIKDVERFWAYCQGVPHHHDIRCPRFRQLTYGTFKLFLNRLQSDAHSYMDELKIVPYKHWNTYNCCNDFKSFGNGKIQARFVCSPVYKF</sequence>
<dbReference type="SMART" id="SM00875">
    <property type="entry name" value="BACK"/>
    <property type="match status" value="1"/>
</dbReference>
<dbReference type="eggNOG" id="ENOG502T9CP">
    <property type="taxonomic scope" value="Eukaryota"/>
</dbReference>
<dbReference type="Pfam" id="PF07707">
    <property type="entry name" value="BACK"/>
    <property type="match status" value="1"/>
</dbReference>